<evidence type="ECO:0000259" key="1">
    <source>
        <dbReference type="Pfam" id="PF11510"/>
    </source>
</evidence>
<dbReference type="EMBL" id="VWZY01007211">
    <property type="protein sequence ID" value="NXI55007.1"/>
    <property type="molecule type" value="Genomic_DNA"/>
</dbReference>
<evidence type="ECO:0000313" key="2">
    <source>
        <dbReference type="EMBL" id="NXI55007.1"/>
    </source>
</evidence>
<organism evidence="2 3">
    <name type="scientific">Chloroceryle aenea</name>
    <name type="common">American pygmy kingfisher</name>
    <dbReference type="NCBI Taxonomy" id="176938"/>
    <lineage>
        <taxon>Eukaryota</taxon>
        <taxon>Metazoa</taxon>
        <taxon>Chordata</taxon>
        <taxon>Craniata</taxon>
        <taxon>Vertebrata</taxon>
        <taxon>Euteleostomi</taxon>
        <taxon>Archelosauria</taxon>
        <taxon>Archosauria</taxon>
        <taxon>Dinosauria</taxon>
        <taxon>Saurischia</taxon>
        <taxon>Theropoda</taxon>
        <taxon>Coelurosauria</taxon>
        <taxon>Aves</taxon>
        <taxon>Neognathae</taxon>
        <taxon>Neoaves</taxon>
        <taxon>Telluraves</taxon>
        <taxon>Coraciimorphae</taxon>
        <taxon>Coraciiformes</taxon>
        <taxon>Cerylidae</taxon>
        <taxon>Chloroceryle</taxon>
    </lineage>
</organism>
<gene>
    <name evidence="2" type="primary">Fance</name>
    <name evidence="2" type="ORF">CHLAEN_R00790</name>
</gene>
<protein>
    <submittedName>
        <fullName evidence="2">FANCE protein</fullName>
    </submittedName>
</protein>
<dbReference type="OrthoDB" id="2449818at2759"/>
<dbReference type="InterPro" id="IPR039685">
    <property type="entry name" value="FANCE"/>
</dbReference>
<name>A0A7K9U2M3_9AVES</name>
<dbReference type="InterPro" id="IPR021025">
    <property type="entry name" value="Fanconi_anaemia_gr_E_prot_C"/>
</dbReference>
<keyword evidence="3" id="KW-1185">Reference proteome</keyword>
<dbReference type="AlphaFoldDB" id="A0A7K9U2M3"/>
<feature type="non-terminal residue" evidence="2">
    <location>
        <position position="1"/>
    </location>
</feature>
<sequence length="163" mass="17923">LTPELSYASATILAEQLFLRRVSGRAAEMSCTPFPSPLSSFPAFSVCRRGWAHPHGFGSLWRLSPFCFPLAGAEQAKLVCELVEECLEPDCLQLVLSQVLEVPLSEKLLPIVQAVLGRQEVLPTKLFDLLVLTLCRQAPAFATSLNYAKLVTAVLTMYQNQVS</sequence>
<dbReference type="Pfam" id="PF11510">
    <property type="entry name" value="FA_FANCE"/>
    <property type="match status" value="1"/>
</dbReference>
<dbReference type="Proteomes" id="UP000579406">
    <property type="component" value="Unassembled WGS sequence"/>
</dbReference>
<dbReference type="Gene3D" id="1.25.40.480">
    <property type="match status" value="1"/>
</dbReference>
<comment type="caution">
    <text evidence="2">The sequence shown here is derived from an EMBL/GenBank/DDBJ whole genome shotgun (WGS) entry which is preliminary data.</text>
</comment>
<dbReference type="GO" id="GO:0043240">
    <property type="term" value="C:Fanconi anaemia nuclear complex"/>
    <property type="evidence" value="ECO:0007669"/>
    <property type="project" value="InterPro"/>
</dbReference>
<accession>A0A7K9U2M3</accession>
<evidence type="ECO:0000313" key="3">
    <source>
        <dbReference type="Proteomes" id="UP000579406"/>
    </source>
</evidence>
<dbReference type="PANTHER" id="PTHR32094:SF5">
    <property type="entry name" value="FANCONI ANEMIA GROUP E PROTEIN"/>
    <property type="match status" value="1"/>
</dbReference>
<dbReference type="GO" id="GO:0036297">
    <property type="term" value="P:interstrand cross-link repair"/>
    <property type="evidence" value="ECO:0007669"/>
    <property type="project" value="InterPro"/>
</dbReference>
<reference evidence="2 3" key="1">
    <citation type="submission" date="2019-09" db="EMBL/GenBank/DDBJ databases">
        <title>Bird 10,000 Genomes (B10K) Project - Family phase.</title>
        <authorList>
            <person name="Zhang G."/>
        </authorList>
    </citation>
    <scope>NUCLEOTIDE SEQUENCE [LARGE SCALE GENOMIC DNA]</scope>
    <source>
        <strain evidence="2">B10K-DU-001-61</strain>
        <tissue evidence="2">Muscle</tissue>
    </source>
</reference>
<feature type="domain" description="Fanconi Anaemia group E protein C-terminal" evidence="1">
    <location>
        <begin position="1"/>
        <end position="162"/>
    </location>
</feature>
<dbReference type="PANTHER" id="PTHR32094">
    <property type="entry name" value="FANCONI ANEMIA GROUP E PROTEIN"/>
    <property type="match status" value="1"/>
</dbReference>
<proteinExistence type="predicted"/>
<feature type="non-terminal residue" evidence="2">
    <location>
        <position position="163"/>
    </location>
</feature>